<evidence type="ECO:0000313" key="2">
    <source>
        <dbReference type="Proteomes" id="UP000594778"/>
    </source>
</evidence>
<evidence type="ECO:0000313" key="1">
    <source>
        <dbReference type="EMBL" id="QPS11117.1"/>
    </source>
</evidence>
<dbReference type="EMBL" id="CP065668">
    <property type="protein sequence ID" value="QPS11117.1"/>
    <property type="molecule type" value="Genomic_DNA"/>
</dbReference>
<organism evidence="1 2">
    <name type="scientific">Delftia acidovorans</name>
    <name type="common">Pseudomonas acidovorans</name>
    <name type="synonym">Comamonas acidovorans</name>
    <dbReference type="NCBI Taxonomy" id="80866"/>
    <lineage>
        <taxon>Bacteria</taxon>
        <taxon>Pseudomonadati</taxon>
        <taxon>Pseudomonadota</taxon>
        <taxon>Betaproteobacteria</taxon>
        <taxon>Burkholderiales</taxon>
        <taxon>Comamonadaceae</taxon>
        <taxon>Delftia</taxon>
    </lineage>
</organism>
<accession>A0A7T2S8X7</accession>
<name>A0A7T2S8X7_DELAC</name>
<dbReference type="Proteomes" id="UP000594778">
    <property type="component" value="Chromosome"/>
</dbReference>
<dbReference type="Gene3D" id="3.40.50.300">
    <property type="entry name" value="P-loop containing nucleotide triphosphate hydrolases"/>
    <property type="match status" value="1"/>
</dbReference>
<dbReference type="RefSeq" id="WP_012203631.1">
    <property type="nucleotide sequence ID" value="NZ_CP019171.1"/>
</dbReference>
<sequence>MENSGKNKYFDQSMQFDAIASDDELLEARRLATYSVNALRVAKSVDRTFVLFPAAVQALTSLDRLFQLGTEFNMPQGMRLVGPSGVGKTASFEYFRASLPNSALFAQGMAAISVRVQNKPRTSHLVQAILNAIRYPFNSGSARQLYMRRSLLFDALKNYKTRLIWLDEAQHLLYQRRSEMSNEWENDATEFLRELVDECKLSLVLAGTSELDNLPEVAPHLSSRVSGRESMDNFIADANWVGFVRGFVKQCQSFDLTCMNDVQMAMRLHMASEGNLRAFKRLVTEAVLIAYDSNDRQVDRKALQRGFQGVFGAGAVRGNPFV</sequence>
<protein>
    <submittedName>
        <fullName evidence="1">TniB family NTP-binding protein</fullName>
    </submittedName>
</protein>
<dbReference type="AlphaFoldDB" id="A0A7T2S8X7"/>
<dbReference type="InterPro" id="IPR008868">
    <property type="entry name" value="TniB"/>
</dbReference>
<gene>
    <name evidence="1" type="ORF">I6G66_14440</name>
</gene>
<dbReference type="Pfam" id="PF05621">
    <property type="entry name" value="TniB"/>
    <property type="match status" value="1"/>
</dbReference>
<proteinExistence type="predicted"/>
<dbReference type="GeneID" id="24118296"/>
<dbReference type="InterPro" id="IPR027417">
    <property type="entry name" value="P-loop_NTPase"/>
</dbReference>
<reference evidence="1 2" key="1">
    <citation type="submission" date="2020-12" db="EMBL/GenBank/DDBJ databases">
        <title>FDA dAtabase for Regulatory Grade micrObial Sequences (FDA-ARGOS): Supporting development and validation of Infectious Disease Dx tests.</title>
        <authorList>
            <person name="Sproer C."/>
            <person name="Gronow S."/>
            <person name="Severitt S."/>
            <person name="Schroder I."/>
            <person name="Tallon L."/>
            <person name="Sadzewicz L."/>
            <person name="Zhao X."/>
            <person name="Boylan J."/>
            <person name="Ott S."/>
            <person name="Bowen H."/>
            <person name="Vavikolanu K."/>
            <person name="Mehta A."/>
            <person name="Aluvathingal J."/>
            <person name="Nadendla S."/>
            <person name="Lowell S."/>
            <person name="Myers T."/>
            <person name="Yan Y."/>
            <person name="Sichtig H."/>
        </authorList>
    </citation>
    <scope>NUCLEOTIDE SEQUENCE [LARGE SCALE GENOMIC DNA]</scope>
    <source>
        <strain evidence="1 2">FDAARGOS_909</strain>
    </source>
</reference>
<dbReference type="SUPFAM" id="SSF52540">
    <property type="entry name" value="P-loop containing nucleoside triphosphate hydrolases"/>
    <property type="match status" value="1"/>
</dbReference>